<keyword evidence="1" id="KW-0472">Membrane</keyword>
<feature type="domain" description="RNase III" evidence="2">
    <location>
        <begin position="93"/>
        <end position="212"/>
    </location>
</feature>
<dbReference type="EMBL" id="JAEFBK010000006">
    <property type="protein sequence ID" value="KAG7593043.1"/>
    <property type="molecule type" value="Genomic_DNA"/>
</dbReference>
<accession>A0A8T2C5C4</accession>
<keyword evidence="4" id="KW-1185">Reference proteome</keyword>
<keyword evidence="1" id="KW-0812">Transmembrane</keyword>
<feature type="transmembrane region" description="Helical" evidence="1">
    <location>
        <begin position="48"/>
        <end position="67"/>
    </location>
</feature>
<evidence type="ECO:0000259" key="2">
    <source>
        <dbReference type="PROSITE" id="PS50142"/>
    </source>
</evidence>
<dbReference type="GO" id="GO:0006396">
    <property type="term" value="P:RNA processing"/>
    <property type="evidence" value="ECO:0007669"/>
    <property type="project" value="InterPro"/>
</dbReference>
<proteinExistence type="predicted"/>
<dbReference type="Proteomes" id="UP000694240">
    <property type="component" value="Chromosome 6"/>
</dbReference>
<name>A0A8T2C5C4_9BRAS</name>
<protein>
    <submittedName>
        <fullName evidence="3">Ribonuclease III endonuclease domain superfamily</fullName>
    </submittedName>
</protein>
<dbReference type="PROSITE" id="PS50142">
    <property type="entry name" value="RNASE_3_2"/>
    <property type="match status" value="1"/>
</dbReference>
<keyword evidence="3" id="KW-0255">Endonuclease</keyword>
<organism evidence="3 4">
    <name type="scientific">Arabidopsis thaliana x Arabidopsis arenosa</name>
    <dbReference type="NCBI Taxonomy" id="1240361"/>
    <lineage>
        <taxon>Eukaryota</taxon>
        <taxon>Viridiplantae</taxon>
        <taxon>Streptophyta</taxon>
        <taxon>Embryophyta</taxon>
        <taxon>Tracheophyta</taxon>
        <taxon>Spermatophyta</taxon>
        <taxon>Magnoliopsida</taxon>
        <taxon>eudicotyledons</taxon>
        <taxon>Gunneridae</taxon>
        <taxon>Pentapetalae</taxon>
        <taxon>rosids</taxon>
        <taxon>malvids</taxon>
        <taxon>Brassicales</taxon>
        <taxon>Brassicaceae</taxon>
        <taxon>Camelineae</taxon>
        <taxon>Arabidopsis</taxon>
    </lineage>
</organism>
<dbReference type="GO" id="GO:0004525">
    <property type="term" value="F:ribonuclease III activity"/>
    <property type="evidence" value="ECO:0007669"/>
    <property type="project" value="InterPro"/>
</dbReference>
<evidence type="ECO:0000313" key="3">
    <source>
        <dbReference type="EMBL" id="KAG7593043.1"/>
    </source>
</evidence>
<dbReference type="InterPro" id="IPR000999">
    <property type="entry name" value="RNase_III_dom"/>
</dbReference>
<dbReference type="Pfam" id="PF14622">
    <property type="entry name" value="Ribonucleas_3_3"/>
    <property type="match status" value="1"/>
</dbReference>
<dbReference type="FunFam" id="1.10.1520.10:FF:000020">
    <property type="entry name" value="Protein NUCLEAR FUSION DEFECTIVE 2"/>
    <property type="match status" value="1"/>
</dbReference>
<comment type="caution">
    <text evidence="3">The sequence shown here is derived from an EMBL/GenBank/DDBJ whole genome shotgun (WGS) entry which is preliminary data.</text>
</comment>
<keyword evidence="3" id="KW-0378">Hydrolase</keyword>
<gene>
    <name evidence="3" type="ORF">ISN45_Aa01g018780</name>
</gene>
<evidence type="ECO:0000256" key="1">
    <source>
        <dbReference type="SAM" id="Phobius"/>
    </source>
</evidence>
<dbReference type="CDD" id="cd00593">
    <property type="entry name" value="RIBOc"/>
    <property type="match status" value="1"/>
</dbReference>
<sequence length="237" mass="26015">MFNVDKPNQTEPNQVIVQLFHLIKWSSLSRRRTESSGEEQHTQGSTMATLRFTLLLLVVVIGIFSSFSQVQVQATSEINLRIEPFSSSFVTDLATLQTQIGYKFNNTNLLRRAMTHASFSQENNKALSIFGTHIIETSVSLQFLAKDIDMSSKALSRLIAQVSNVESSCALDGDRLGLGKIIRVSTKTDASNSAILCAGFRAIFGAIAIDAGMVDKAIKVFWKVHGGDRAGRLVSML</sequence>
<keyword evidence="3" id="KW-0540">Nuclease</keyword>
<reference evidence="3 4" key="1">
    <citation type="submission" date="2020-12" db="EMBL/GenBank/DDBJ databases">
        <title>Concerted genomic and epigenomic changes stabilize Arabidopsis allopolyploids.</title>
        <authorList>
            <person name="Chen Z."/>
        </authorList>
    </citation>
    <scope>NUCLEOTIDE SEQUENCE [LARGE SCALE GENOMIC DNA]</scope>
    <source>
        <strain evidence="3">Allo738</strain>
        <tissue evidence="3">Leaf</tissue>
    </source>
</reference>
<dbReference type="AlphaFoldDB" id="A0A8T2C5C4"/>
<evidence type="ECO:0000313" key="4">
    <source>
        <dbReference type="Proteomes" id="UP000694240"/>
    </source>
</evidence>
<keyword evidence="1" id="KW-1133">Transmembrane helix</keyword>
<dbReference type="SMART" id="SM00535">
    <property type="entry name" value="RIBOc"/>
    <property type="match status" value="1"/>
</dbReference>